<dbReference type="InterPro" id="IPR001932">
    <property type="entry name" value="PPM-type_phosphatase-like_dom"/>
</dbReference>
<name>A0A1E7KS13_9ACTN</name>
<dbReference type="SMART" id="SM00331">
    <property type="entry name" value="PP2C_SIG"/>
    <property type="match status" value="1"/>
</dbReference>
<evidence type="ECO:0000259" key="3">
    <source>
        <dbReference type="SMART" id="SM00331"/>
    </source>
</evidence>
<feature type="domain" description="PPM-type phosphatase" evidence="3">
    <location>
        <begin position="143"/>
        <end position="368"/>
    </location>
</feature>
<sequence length="371" mass="39543">MSLRFADLRRSLRESSWMLAVPLAWLVVIVVADVLAPPHIHLGPLLVAAPAITASFAGAWATGFVAVLAVAAQTLIAVLRDKRELFSSNHEAQIAALVVVGISLVWYCVLRERRSRELSRVRHVSESAQRLTLRPLPQQIGPLRVASLYLSADADAQIGGDVYGATRTRDSTRLMIGDVRGKGISAAGDAALALGVFRATAAVGRETDLAETAALLDDSVGWNLGDPLAEEQAQEIFITASLLDIPDGERAAASLIVCGHPPPLLLRGGRVTALEPHKPAPPLGLGKTGPAGYHVDAFELAAGDVLVLYTDGITEARDAAGRFYPLTDRISGWADSAPQTLIERLRDDVRTHVGGRLGDDAALIALQREPW</sequence>
<feature type="transmembrane region" description="Helical" evidence="2">
    <location>
        <begin position="92"/>
        <end position="110"/>
    </location>
</feature>
<proteinExistence type="predicted"/>
<dbReference type="AlphaFoldDB" id="A0A1E7KS13"/>
<dbReference type="Pfam" id="PF07228">
    <property type="entry name" value="SpoIIE"/>
    <property type="match status" value="1"/>
</dbReference>
<feature type="transmembrane region" description="Helical" evidence="2">
    <location>
        <begin position="15"/>
        <end position="35"/>
    </location>
</feature>
<dbReference type="PATRIC" id="fig|518642.10.peg.794"/>
<evidence type="ECO:0000256" key="1">
    <source>
        <dbReference type="ARBA" id="ARBA00022801"/>
    </source>
</evidence>
<dbReference type="SUPFAM" id="SSF81606">
    <property type="entry name" value="PP2C-like"/>
    <property type="match status" value="1"/>
</dbReference>
<dbReference type="PANTHER" id="PTHR43156:SF2">
    <property type="entry name" value="STAGE II SPORULATION PROTEIN E"/>
    <property type="match status" value="1"/>
</dbReference>
<organism evidence="4 5">
    <name type="scientific">Streptomyces nanshensis</name>
    <dbReference type="NCBI Taxonomy" id="518642"/>
    <lineage>
        <taxon>Bacteria</taxon>
        <taxon>Bacillati</taxon>
        <taxon>Actinomycetota</taxon>
        <taxon>Actinomycetes</taxon>
        <taxon>Kitasatosporales</taxon>
        <taxon>Streptomycetaceae</taxon>
        <taxon>Streptomyces</taxon>
    </lineage>
</organism>
<comment type="caution">
    <text evidence="4">The sequence shown here is derived from an EMBL/GenBank/DDBJ whole genome shotgun (WGS) entry which is preliminary data.</text>
</comment>
<keyword evidence="1" id="KW-0378">Hydrolase</keyword>
<gene>
    <name evidence="4" type="ORF">AN218_30215</name>
</gene>
<keyword evidence="2" id="KW-1133">Transmembrane helix</keyword>
<feature type="transmembrane region" description="Helical" evidence="2">
    <location>
        <begin position="47"/>
        <end position="72"/>
    </location>
</feature>
<evidence type="ECO:0000256" key="2">
    <source>
        <dbReference type="SAM" id="Phobius"/>
    </source>
</evidence>
<dbReference type="Gene3D" id="3.60.40.10">
    <property type="entry name" value="PPM-type phosphatase domain"/>
    <property type="match status" value="1"/>
</dbReference>
<dbReference type="InterPro" id="IPR052016">
    <property type="entry name" value="Bact_Sigma-Reg"/>
</dbReference>
<accession>A0A1E7KS13</accession>
<evidence type="ECO:0000313" key="4">
    <source>
        <dbReference type="EMBL" id="OEV06633.1"/>
    </source>
</evidence>
<dbReference type="Proteomes" id="UP000176005">
    <property type="component" value="Unassembled WGS sequence"/>
</dbReference>
<dbReference type="EMBL" id="LJGW01000613">
    <property type="protein sequence ID" value="OEV06633.1"/>
    <property type="molecule type" value="Genomic_DNA"/>
</dbReference>
<protein>
    <submittedName>
        <fullName evidence="4">Protein phosphatase</fullName>
    </submittedName>
</protein>
<dbReference type="GO" id="GO:0016791">
    <property type="term" value="F:phosphatase activity"/>
    <property type="evidence" value="ECO:0007669"/>
    <property type="project" value="TreeGrafter"/>
</dbReference>
<dbReference type="InterPro" id="IPR036457">
    <property type="entry name" value="PPM-type-like_dom_sf"/>
</dbReference>
<keyword evidence="5" id="KW-1185">Reference proteome</keyword>
<dbReference type="PANTHER" id="PTHR43156">
    <property type="entry name" value="STAGE II SPORULATION PROTEIN E-RELATED"/>
    <property type="match status" value="1"/>
</dbReference>
<evidence type="ECO:0000313" key="5">
    <source>
        <dbReference type="Proteomes" id="UP000176005"/>
    </source>
</evidence>
<keyword evidence="2" id="KW-0472">Membrane</keyword>
<dbReference type="RefSeq" id="WP_070020232.1">
    <property type="nucleotide sequence ID" value="NZ_LJGW01000613.1"/>
</dbReference>
<reference evidence="4 5" key="1">
    <citation type="journal article" date="2016" name="Front. Microbiol.">
        <title>Comparative Genomics Analysis of Streptomyces Species Reveals Their Adaptation to the Marine Environment and Their Diversity at the Genomic Level.</title>
        <authorList>
            <person name="Tian X."/>
            <person name="Zhang Z."/>
            <person name="Yang T."/>
            <person name="Chen M."/>
            <person name="Li J."/>
            <person name="Chen F."/>
            <person name="Yang J."/>
            <person name="Li W."/>
            <person name="Zhang B."/>
            <person name="Zhang Z."/>
            <person name="Wu J."/>
            <person name="Zhang C."/>
            <person name="Long L."/>
            <person name="Xiao J."/>
        </authorList>
    </citation>
    <scope>NUCLEOTIDE SEQUENCE [LARGE SCALE GENOMIC DNA]</scope>
    <source>
        <strain evidence="4 5">SCSIO 10429</strain>
    </source>
</reference>
<keyword evidence="2" id="KW-0812">Transmembrane</keyword>